<dbReference type="GO" id="GO:0030638">
    <property type="term" value="P:polyketide metabolic process"/>
    <property type="evidence" value="ECO:0007669"/>
    <property type="project" value="InterPro"/>
</dbReference>
<gene>
    <name evidence="1" type="ORF">AOQ84DRAFT_406306</name>
</gene>
<sequence>MSALPPTQSGKGFLSFNSMPPRLWITADGDSFDEVIFRHWREEGYDVTYLPYHGGGQAYKDALKTLHLDLELGETYALIAYGEAASVCLKTAIKPMPKLCALVAYYPTVPPLAKTVYPALLQVVVHMAGSQPVKPAFRHYEYEARPGFAEHGNRNYNAVEAGLAWSRTLGCVRRGFRRDVDLEDLTFVRLTGKYNSDRTRGDEGALATIKTMVNDAPHVTHVPTLTGGIGMGELRGFYHAYFIPSLVPDFKIRLVSRTMGIDRVVDEMVVSFTHTDEVDWILPGVPPTDKKVEIAMVSIVGVRGGKLTHEHVYWDQASVLVQVGLLDPKIMPGARHTQGLANLPVVGAESARQILDVKKERYNKLLVGLQ</sequence>
<keyword evidence="2" id="KW-1185">Reference proteome</keyword>
<proteinExistence type="predicted"/>
<dbReference type="Gene3D" id="3.10.450.50">
    <property type="match status" value="1"/>
</dbReference>
<dbReference type="SUPFAM" id="SSF54427">
    <property type="entry name" value="NTF2-like"/>
    <property type="match status" value="1"/>
</dbReference>
<dbReference type="Proteomes" id="UP000250140">
    <property type="component" value="Unassembled WGS sequence"/>
</dbReference>
<evidence type="ECO:0000313" key="1">
    <source>
        <dbReference type="EMBL" id="OCL08644.1"/>
    </source>
</evidence>
<dbReference type="PANTHER" id="PTHR38436:SF3">
    <property type="entry name" value="CARBOXYMETHYLENEBUTENOLIDASE-RELATED"/>
    <property type="match status" value="1"/>
</dbReference>
<name>A0A8E2JTK7_9PEZI</name>
<accession>A0A8E2JTK7</accession>
<dbReference type="PANTHER" id="PTHR38436">
    <property type="entry name" value="POLYKETIDE CYCLASE SNOAL-LIKE DOMAIN"/>
    <property type="match status" value="1"/>
</dbReference>
<dbReference type="OrthoDB" id="5440at2759"/>
<organism evidence="1 2">
    <name type="scientific">Glonium stellatum</name>
    <dbReference type="NCBI Taxonomy" id="574774"/>
    <lineage>
        <taxon>Eukaryota</taxon>
        <taxon>Fungi</taxon>
        <taxon>Dikarya</taxon>
        <taxon>Ascomycota</taxon>
        <taxon>Pezizomycotina</taxon>
        <taxon>Dothideomycetes</taxon>
        <taxon>Pleosporomycetidae</taxon>
        <taxon>Gloniales</taxon>
        <taxon>Gloniaceae</taxon>
        <taxon>Glonium</taxon>
    </lineage>
</organism>
<dbReference type="EMBL" id="KV749625">
    <property type="protein sequence ID" value="OCL08644.1"/>
    <property type="molecule type" value="Genomic_DNA"/>
</dbReference>
<dbReference type="AlphaFoldDB" id="A0A8E2JTK7"/>
<evidence type="ECO:0000313" key="2">
    <source>
        <dbReference type="Proteomes" id="UP000250140"/>
    </source>
</evidence>
<protein>
    <submittedName>
        <fullName evidence="1">NTF2-like protein</fullName>
    </submittedName>
</protein>
<reference evidence="1 2" key="1">
    <citation type="journal article" date="2016" name="Nat. Commun.">
        <title>Ectomycorrhizal ecology is imprinted in the genome of the dominant symbiotic fungus Cenococcum geophilum.</title>
        <authorList>
            <consortium name="DOE Joint Genome Institute"/>
            <person name="Peter M."/>
            <person name="Kohler A."/>
            <person name="Ohm R.A."/>
            <person name="Kuo A."/>
            <person name="Krutzmann J."/>
            <person name="Morin E."/>
            <person name="Arend M."/>
            <person name="Barry K.W."/>
            <person name="Binder M."/>
            <person name="Choi C."/>
            <person name="Clum A."/>
            <person name="Copeland A."/>
            <person name="Grisel N."/>
            <person name="Haridas S."/>
            <person name="Kipfer T."/>
            <person name="LaButti K."/>
            <person name="Lindquist E."/>
            <person name="Lipzen A."/>
            <person name="Maire R."/>
            <person name="Meier B."/>
            <person name="Mihaltcheva S."/>
            <person name="Molinier V."/>
            <person name="Murat C."/>
            <person name="Poggeler S."/>
            <person name="Quandt C.A."/>
            <person name="Sperisen C."/>
            <person name="Tritt A."/>
            <person name="Tisserant E."/>
            <person name="Crous P.W."/>
            <person name="Henrissat B."/>
            <person name="Nehls U."/>
            <person name="Egli S."/>
            <person name="Spatafora J.W."/>
            <person name="Grigoriev I.V."/>
            <person name="Martin F.M."/>
        </authorList>
    </citation>
    <scope>NUCLEOTIDE SEQUENCE [LARGE SCALE GENOMIC DNA]</scope>
    <source>
        <strain evidence="1 2">CBS 207.34</strain>
    </source>
</reference>
<dbReference type="InterPro" id="IPR032710">
    <property type="entry name" value="NTF2-like_dom_sf"/>
</dbReference>
<dbReference type="InterPro" id="IPR009959">
    <property type="entry name" value="Cyclase_SnoaL-like"/>
</dbReference>